<evidence type="ECO:0000256" key="12">
    <source>
        <dbReference type="SAM" id="MobiDB-lite"/>
    </source>
</evidence>
<proteinExistence type="inferred from homology"/>
<dbReference type="Gene3D" id="1.20.1270.60">
    <property type="entry name" value="Arfaptin homology (AH) domain/BAR domain"/>
    <property type="match status" value="1"/>
</dbReference>
<organism evidence="15 16">
    <name type="scientific">[Candida] arabinofermentans NRRL YB-2248</name>
    <dbReference type="NCBI Taxonomy" id="983967"/>
    <lineage>
        <taxon>Eukaryota</taxon>
        <taxon>Fungi</taxon>
        <taxon>Dikarya</taxon>
        <taxon>Ascomycota</taxon>
        <taxon>Saccharomycotina</taxon>
        <taxon>Pichiomycetes</taxon>
        <taxon>Pichiales</taxon>
        <taxon>Pichiaceae</taxon>
        <taxon>Ogataea</taxon>
        <taxon>Ogataea/Candida clade</taxon>
    </lineage>
</organism>
<keyword evidence="8" id="KW-0496">Mitochondrion</keyword>
<name>A0A1E4T2Y7_9ASCO</name>
<dbReference type="SUPFAM" id="SSF103657">
    <property type="entry name" value="BAR/IMD domain-like"/>
    <property type="match status" value="1"/>
</dbReference>
<evidence type="ECO:0000256" key="2">
    <source>
        <dbReference type="ARBA" id="ARBA00004370"/>
    </source>
</evidence>
<dbReference type="InterPro" id="IPR027267">
    <property type="entry name" value="AH/BAR_dom_sf"/>
</dbReference>
<dbReference type="InterPro" id="IPR011993">
    <property type="entry name" value="PH-like_dom_sf"/>
</dbReference>
<evidence type="ECO:0000256" key="1">
    <source>
        <dbReference type="ARBA" id="ARBA00004173"/>
    </source>
</evidence>
<protein>
    <recommendedName>
        <fullName evidence="11">Large ribosomal subunit protein mL46</fullName>
    </recommendedName>
</protein>
<evidence type="ECO:0000256" key="7">
    <source>
        <dbReference type="ARBA" id="ARBA00022989"/>
    </source>
</evidence>
<evidence type="ECO:0000256" key="3">
    <source>
        <dbReference type="ARBA" id="ARBA00009070"/>
    </source>
</evidence>
<feature type="domain" description="VASt" evidence="14">
    <location>
        <begin position="902"/>
        <end position="1068"/>
    </location>
</feature>
<dbReference type="GO" id="GO:0003735">
    <property type="term" value="F:structural constituent of ribosome"/>
    <property type="evidence" value="ECO:0007669"/>
    <property type="project" value="InterPro"/>
</dbReference>
<keyword evidence="10" id="KW-0687">Ribonucleoprotein</keyword>
<dbReference type="PANTHER" id="PTHR13124:SF12">
    <property type="entry name" value="LARGE RIBOSOMAL SUBUNIT PROTEIN ML46"/>
    <property type="match status" value="1"/>
</dbReference>
<dbReference type="Proteomes" id="UP000094801">
    <property type="component" value="Unassembled WGS sequence"/>
</dbReference>
<evidence type="ECO:0000256" key="5">
    <source>
        <dbReference type="ARBA" id="ARBA00022946"/>
    </source>
</evidence>
<feature type="compositionally biased region" description="Basic and acidic residues" evidence="12">
    <location>
        <begin position="146"/>
        <end position="158"/>
    </location>
</feature>
<dbReference type="InterPro" id="IPR031968">
    <property type="entry name" value="VASt"/>
</dbReference>
<accession>A0A1E4T2Y7</accession>
<dbReference type="InterPro" id="IPR001849">
    <property type="entry name" value="PH_domain"/>
</dbReference>
<comment type="similarity">
    <text evidence="3">Belongs to the mitochondrion-specific ribosomal protein mL46 family.</text>
</comment>
<evidence type="ECO:0000259" key="13">
    <source>
        <dbReference type="PROSITE" id="PS50003"/>
    </source>
</evidence>
<evidence type="ECO:0000256" key="4">
    <source>
        <dbReference type="ARBA" id="ARBA00022692"/>
    </source>
</evidence>
<dbReference type="GO" id="GO:0016020">
    <property type="term" value="C:membrane"/>
    <property type="evidence" value="ECO:0007669"/>
    <property type="project" value="UniProtKB-SubCell"/>
</dbReference>
<dbReference type="SMART" id="SM00233">
    <property type="entry name" value="PH"/>
    <property type="match status" value="1"/>
</dbReference>
<keyword evidence="4" id="KW-0812">Transmembrane</keyword>
<evidence type="ECO:0000256" key="10">
    <source>
        <dbReference type="ARBA" id="ARBA00023274"/>
    </source>
</evidence>
<evidence type="ECO:0000256" key="11">
    <source>
        <dbReference type="ARBA" id="ARBA00035190"/>
    </source>
</evidence>
<dbReference type="Pfam" id="PF11788">
    <property type="entry name" value="MRP-L46"/>
    <property type="match status" value="1"/>
</dbReference>
<dbReference type="OrthoDB" id="10070851at2759"/>
<dbReference type="InterPro" id="IPR021757">
    <property type="entry name" value="Ribosomal_mL46_N"/>
</dbReference>
<dbReference type="InterPro" id="IPR033650">
    <property type="entry name" value="Ribosomal_mL46_NUDIX"/>
</dbReference>
<dbReference type="CDD" id="cd13280">
    <property type="entry name" value="PH_SIP3"/>
    <property type="match status" value="1"/>
</dbReference>
<dbReference type="PROSITE" id="PS50003">
    <property type="entry name" value="PH_DOMAIN"/>
    <property type="match status" value="1"/>
</dbReference>
<keyword evidence="9" id="KW-0472">Membrane</keyword>
<evidence type="ECO:0000313" key="15">
    <source>
        <dbReference type="EMBL" id="ODV86048.1"/>
    </source>
</evidence>
<dbReference type="PANTHER" id="PTHR13124">
    <property type="entry name" value="39S RIBOSOMAL PROTEIN L46, MITOCHONDRIAL PRECURSOR-RELATED"/>
    <property type="match status" value="1"/>
</dbReference>
<dbReference type="InterPro" id="IPR040008">
    <property type="entry name" value="Ribosomal_mL46"/>
</dbReference>
<dbReference type="Pfam" id="PF00169">
    <property type="entry name" value="PH"/>
    <property type="match status" value="1"/>
</dbReference>
<dbReference type="Gene3D" id="2.30.29.30">
    <property type="entry name" value="Pleckstrin-homology domain (PH domain)/Phosphotyrosine-binding domain (PTB)"/>
    <property type="match status" value="1"/>
</dbReference>
<dbReference type="SUPFAM" id="SSF50729">
    <property type="entry name" value="PH domain-like"/>
    <property type="match status" value="1"/>
</dbReference>
<dbReference type="GO" id="GO:0005762">
    <property type="term" value="C:mitochondrial large ribosomal subunit"/>
    <property type="evidence" value="ECO:0007669"/>
    <property type="project" value="TreeGrafter"/>
</dbReference>
<dbReference type="Gene3D" id="3.90.79.10">
    <property type="entry name" value="Nucleoside Triphosphate Pyrophosphohydrolase"/>
    <property type="match status" value="1"/>
</dbReference>
<feature type="region of interest" description="Disordered" evidence="12">
    <location>
        <begin position="131"/>
        <end position="172"/>
    </location>
</feature>
<keyword evidence="16" id="KW-1185">Reference proteome</keyword>
<evidence type="ECO:0000256" key="8">
    <source>
        <dbReference type="ARBA" id="ARBA00023128"/>
    </source>
</evidence>
<comment type="subcellular location">
    <subcellularLocation>
        <location evidence="2">Membrane</location>
    </subcellularLocation>
    <subcellularLocation>
        <location evidence="1">Mitochondrion</location>
    </subcellularLocation>
</comment>
<keyword evidence="5" id="KW-0809">Transit peptide</keyword>
<evidence type="ECO:0000259" key="14">
    <source>
        <dbReference type="PROSITE" id="PS51778"/>
    </source>
</evidence>
<gene>
    <name evidence="15" type="ORF">CANARDRAFT_175780</name>
</gene>
<dbReference type="EMBL" id="KV453851">
    <property type="protein sequence ID" value="ODV86048.1"/>
    <property type="molecule type" value="Genomic_DNA"/>
</dbReference>
<dbReference type="CDD" id="cd04661">
    <property type="entry name" value="NUDIX_MRP_L46"/>
    <property type="match status" value="1"/>
</dbReference>
<evidence type="ECO:0000256" key="6">
    <source>
        <dbReference type="ARBA" id="ARBA00022980"/>
    </source>
</evidence>
<sequence length="1297" mass="150457">MLRSQLYKQAKRSFATTATTTSDAQIPLSSIHAGLILSRTPLVSPELSEFEQKFYHYQEELERRLMWTFPRWYYFKKGTVAEREFAKIQKYPIPKHRGVWFPKGVPDIKHGRDRRFKEEIVLPKRLIESDEIETTQDSTNSTELESESKSEDLDDVSRPIKPQPRFTKADELNDQTSLERKLSRTLYLLVKQNNTWKFPAFQLQDESKPLHQVVQDGVKLIGGNRINTWVVSNTPTAVLKYSQNKLIDNANESDTNITREYLMKSHIVAGKFELNQSEGCQEYKWLVKEEIEELVDDDYYKKIGSDFMTFKPNTLKNLEILLSKDFGNYHELRKEFVTTRAKYDAYLERFMSQSKTYDPSKSKEDAFQLFEMRKQYVNISLSLCILLIKIEIKVSSVLVDICDIIWNASPSTINIVEFLGISKHFKIMERSKYCISLQNNSYKSLLKDLIRARVSSEEGVTELFTPSSNINSYNSATINNGKLYMENMDDQNEKHGWVLMKSTKINSKEIIWIRRWFFIKDNLFGFLSLSPNGLYVEESDKIGVLLANFRYYPEEDRKFCFEIKTYQTTIILQAETLAELKGWLTVFKNVKLKAIEMNDEQASSRYEPMVEKFKLTPIVSKDYELINDLGGSTKDDAYDLINQTLSSLQINIDFNPPMVTQFTNLACLSQLYLSPSIVPSAVTANIWGFVNWGVYYIMDNAGKEAFKSIPTSETAIMLKYPDYYTLDLRIIDLQMRSIFAYSIPPDEYALSSFKASWTPNSQQELMCNFFLTGSHIYVYTMNCGLVSLAPISVLSFLQADAIEKDKYDILKLYLVSGVSIKLKIFYVSSLTIRDQINYLIRTKRSPIATPLKTIIDEFSKIRDVFEKGGNPSVAPPLLSNQPKQPADKSIVTVASPADSQNEMKLNYSDMNLLWAKTYDLPSKALFHVLVGDQSLLLQSLLPFSRLSDGNNLSQTVWRCDSNQRLTRIIWNIGSDLLSVKQYIDTMSNNKYYNFCQVTPNLALPFGARRKLEIRIIICSTDSRTSKLLVYYKVTRGSSIINWVTKLIFKQVMMFMMDEVDSKLLESTADLGKENRKIASAIRLFGPITKYDDDEMPTEEIRFDQHYKRVRLRTLINFILQKLNLDIDRLLHEFTKSLFIAVTTYSYWTEKHTKQYVDHMVHTPTIMKRAILMSDIENLTKVNHSLISFDSNNSPCYSEFKKRSDVLNFADNFYESNMKIKNSIIDIALKRNELLTDLNMLNKMEKSYLEMEWKNWVLSEYKTCGNAKTNYPDEFTASLEKYCESVKLELEYSYMNLI</sequence>
<reference evidence="16" key="1">
    <citation type="submission" date="2016-04" db="EMBL/GenBank/DDBJ databases">
        <title>Comparative genomics of biotechnologically important yeasts.</title>
        <authorList>
            <consortium name="DOE Joint Genome Institute"/>
            <person name="Riley R."/>
            <person name="Haridas S."/>
            <person name="Wolfe K.H."/>
            <person name="Lopes M.R."/>
            <person name="Hittinger C.T."/>
            <person name="Goker M."/>
            <person name="Salamov A."/>
            <person name="Wisecaver J."/>
            <person name="Long T.M."/>
            <person name="Aerts A.L."/>
            <person name="Barry K."/>
            <person name="Choi C."/>
            <person name="Clum A."/>
            <person name="Coughlan A.Y."/>
            <person name="Deshpande S."/>
            <person name="Douglass A.P."/>
            <person name="Hanson S.J."/>
            <person name="Klenk H.-P."/>
            <person name="Labutti K."/>
            <person name="Lapidus A."/>
            <person name="Lindquist E."/>
            <person name="Lipzen A."/>
            <person name="Meier-Kolthoff J.P."/>
            <person name="Ohm R.A."/>
            <person name="Otillar R.P."/>
            <person name="Pangilinan J."/>
            <person name="Peng Y."/>
            <person name="Rokas A."/>
            <person name="Rosa C.A."/>
            <person name="Scheuner C."/>
            <person name="Sibirny A.A."/>
            <person name="Slot J.C."/>
            <person name="Stielow J.B."/>
            <person name="Sun H."/>
            <person name="Kurtzman C.P."/>
            <person name="Blackwell M."/>
            <person name="Grigoriev I.V."/>
            <person name="Jeffries T.W."/>
        </authorList>
    </citation>
    <scope>NUCLEOTIDE SEQUENCE [LARGE SCALE GENOMIC DNA]</scope>
    <source>
        <strain evidence="16">NRRL YB-2248</strain>
    </source>
</reference>
<evidence type="ECO:0000313" key="16">
    <source>
        <dbReference type="Proteomes" id="UP000094801"/>
    </source>
</evidence>
<dbReference type="PROSITE" id="PS51778">
    <property type="entry name" value="VAST"/>
    <property type="match status" value="1"/>
</dbReference>
<feature type="domain" description="PH" evidence="13">
    <location>
        <begin position="491"/>
        <end position="592"/>
    </location>
</feature>
<keyword evidence="6" id="KW-0689">Ribosomal protein</keyword>
<evidence type="ECO:0000256" key="9">
    <source>
        <dbReference type="ARBA" id="ARBA00023136"/>
    </source>
</evidence>
<dbReference type="STRING" id="983967.A0A1E4T2Y7"/>
<dbReference type="InterPro" id="IPR042067">
    <property type="entry name" value="Sip3_PH"/>
</dbReference>
<keyword evidence="7" id="KW-1133">Transmembrane helix</keyword>